<name>A0A382KV42_9ZZZZ</name>
<dbReference type="AlphaFoldDB" id="A0A382KV42"/>
<organism evidence="2">
    <name type="scientific">marine metagenome</name>
    <dbReference type="NCBI Taxonomy" id="408172"/>
    <lineage>
        <taxon>unclassified sequences</taxon>
        <taxon>metagenomes</taxon>
        <taxon>ecological metagenomes</taxon>
    </lineage>
</organism>
<proteinExistence type="predicted"/>
<accession>A0A382KV42</accession>
<feature type="coiled-coil region" evidence="1">
    <location>
        <begin position="49"/>
        <end position="83"/>
    </location>
</feature>
<dbReference type="EMBL" id="UINC01082148">
    <property type="protein sequence ID" value="SVC26657.1"/>
    <property type="molecule type" value="Genomic_DNA"/>
</dbReference>
<gene>
    <name evidence="2" type="ORF">METZ01_LOCUS279511</name>
</gene>
<reference evidence="2" key="1">
    <citation type="submission" date="2018-05" db="EMBL/GenBank/DDBJ databases">
        <authorList>
            <person name="Lanie J.A."/>
            <person name="Ng W.-L."/>
            <person name="Kazmierczak K.M."/>
            <person name="Andrzejewski T.M."/>
            <person name="Davidsen T.M."/>
            <person name="Wayne K.J."/>
            <person name="Tettelin H."/>
            <person name="Glass J.I."/>
            <person name="Rusch D."/>
            <person name="Podicherti R."/>
            <person name="Tsui H.-C.T."/>
            <person name="Winkler M.E."/>
        </authorList>
    </citation>
    <scope>NUCLEOTIDE SEQUENCE</scope>
</reference>
<protein>
    <submittedName>
        <fullName evidence="2">Uncharacterized protein</fullName>
    </submittedName>
</protein>
<sequence length="197" mass="23145">MTSKKSVYLSDEMLSIWDSIPVDERGEVIRKALRDYANQSDDDPNLREIRKIEIELENLQNSFEQIKKNVAHKEMRLEELRGEKNTMTIDYESEWDNHLDRAREAERSEKIWESYAGRAEYRVHAVSADERVYLENINTGRTTSNYQKGTFTLGLRRLMDRGGRIKQGDLIPVNMHEYAVVSLHPRLHLRGGYIVFE</sequence>
<evidence type="ECO:0000313" key="2">
    <source>
        <dbReference type="EMBL" id="SVC26657.1"/>
    </source>
</evidence>
<keyword evidence="1" id="KW-0175">Coiled coil</keyword>
<evidence type="ECO:0000256" key="1">
    <source>
        <dbReference type="SAM" id="Coils"/>
    </source>
</evidence>